<evidence type="ECO:0000313" key="1">
    <source>
        <dbReference type="EMBL" id="GBM31992.1"/>
    </source>
</evidence>
<accession>A0A4Y2ERW4</accession>
<gene>
    <name evidence="1" type="ORF">AVEN_222322_1</name>
</gene>
<comment type="caution">
    <text evidence="1">The sequence shown here is derived from an EMBL/GenBank/DDBJ whole genome shotgun (WGS) entry which is preliminary data.</text>
</comment>
<keyword evidence="2" id="KW-1185">Reference proteome</keyword>
<proteinExistence type="predicted"/>
<protein>
    <submittedName>
        <fullName evidence="1">Uncharacterized protein</fullName>
    </submittedName>
</protein>
<reference evidence="1 2" key="1">
    <citation type="journal article" date="2019" name="Sci. Rep.">
        <title>Orb-weaving spider Araneus ventricosus genome elucidates the spidroin gene catalogue.</title>
        <authorList>
            <person name="Kono N."/>
            <person name="Nakamura H."/>
            <person name="Ohtoshi R."/>
            <person name="Moran D.A.P."/>
            <person name="Shinohara A."/>
            <person name="Yoshida Y."/>
            <person name="Fujiwara M."/>
            <person name="Mori M."/>
            <person name="Tomita M."/>
            <person name="Arakawa K."/>
        </authorList>
    </citation>
    <scope>NUCLEOTIDE SEQUENCE [LARGE SCALE GENOMIC DNA]</scope>
</reference>
<sequence>MCGTSSTTAWTRFSSVIALQRWCDFFLWGHIKDFVFVSPLPKPLEDCRERIHATWITNDRMTLQNVWNEFDYRLDEIFVCYSVATRV</sequence>
<name>A0A4Y2ERW4_ARAVE</name>
<evidence type="ECO:0000313" key="2">
    <source>
        <dbReference type="Proteomes" id="UP000499080"/>
    </source>
</evidence>
<dbReference type="AlphaFoldDB" id="A0A4Y2ERW4"/>
<dbReference type="Proteomes" id="UP000499080">
    <property type="component" value="Unassembled WGS sequence"/>
</dbReference>
<organism evidence="1 2">
    <name type="scientific">Araneus ventricosus</name>
    <name type="common">Orbweaver spider</name>
    <name type="synonym">Epeira ventricosa</name>
    <dbReference type="NCBI Taxonomy" id="182803"/>
    <lineage>
        <taxon>Eukaryota</taxon>
        <taxon>Metazoa</taxon>
        <taxon>Ecdysozoa</taxon>
        <taxon>Arthropoda</taxon>
        <taxon>Chelicerata</taxon>
        <taxon>Arachnida</taxon>
        <taxon>Araneae</taxon>
        <taxon>Araneomorphae</taxon>
        <taxon>Entelegynae</taxon>
        <taxon>Araneoidea</taxon>
        <taxon>Araneidae</taxon>
        <taxon>Araneus</taxon>
    </lineage>
</organism>
<dbReference type="EMBL" id="BGPR01000695">
    <property type="protein sequence ID" value="GBM31992.1"/>
    <property type="molecule type" value="Genomic_DNA"/>
</dbReference>